<dbReference type="EMBL" id="CP041186">
    <property type="protein sequence ID" value="QDG52875.1"/>
    <property type="molecule type" value="Genomic_DNA"/>
</dbReference>
<keyword evidence="2" id="KW-0813">Transport</keyword>
<dbReference type="OrthoDB" id="9765532at2"/>
<evidence type="ECO:0000256" key="5">
    <source>
        <dbReference type="ARBA" id="ARBA00022989"/>
    </source>
</evidence>
<reference evidence="9 10" key="1">
    <citation type="submission" date="2019-06" db="EMBL/GenBank/DDBJ databases">
        <title>Persicimonas caeni gen. nov., sp. nov., a predatory bacterium isolated from solar saltern.</title>
        <authorList>
            <person name="Wang S."/>
        </authorList>
    </citation>
    <scope>NUCLEOTIDE SEQUENCE [LARGE SCALE GENOMIC DNA]</scope>
    <source>
        <strain evidence="9 10">YN101</strain>
    </source>
</reference>
<feature type="transmembrane region" description="Helical" evidence="7">
    <location>
        <begin position="485"/>
        <end position="502"/>
    </location>
</feature>
<keyword evidence="3 7" id="KW-0812">Transmembrane</keyword>
<dbReference type="InterPro" id="IPR051679">
    <property type="entry name" value="DASS-Related_Transporters"/>
</dbReference>
<evidence type="ECO:0000256" key="2">
    <source>
        <dbReference type="ARBA" id="ARBA00022448"/>
    </source>
</evidence>
<evidence type="ECO:0000256" key="4">
    <source>
        <dbReference type="ARBA" id="ARBA00022737"/>
    </source>
</evidence>
<sequence length="592" mass="63430">MSWELIVVLALTVLAVVLFVSEALRIDLVALLVMALLMVTGILTPEEGLRGFSNSATITIAAMFVLSEALRQTGLVRLLGDKLSQLFKQSYKKAMSAMMGGVGVLSAFINNTGVVAIFLPIMTGASRDARISATKVLMPLSFAAMFAGVCTLIGTSTNILVSSIMDDHGMAPIGMFEMAPLGLVFFGVGVVYMLTVGDRLMPERESDESLTESFEVAPFLTEIEIMPTAQSAYVACGKAKLCESQDIDILEVFRDGTSLGSPDPDLVFEPGDILRIRGSAEAIRDIERNVNLKIRPELELSDTELEAEESSLIEAVVAPDSVIDGKSLNEIDFAEQFTAYVLAIRREGELLHDNLLDEKLEAGDVLLLQTPTDKIAQLQRHSAFLVVSELGLPEYHREMLIPALIIVAAVVLTAAFELLPIVVSAVCGAVLLVVARIVSVKDAYEAINWQVIFLLAGILSLGVALEKTGGVDLIAEFITGTLGNWGPTAILAGFYVATTLLTSIMSNQATAILLAPVAIDAANALGLDPRPFALAITFAASASFITPIGYQTNTLVYGAGQYKFADFIKVGSPLTFIFAAIAVWLLPVFWPM</sequence>
<feature type="domain" description="RCK C-terminal" evidence="8">
    <location>
        <begin position="207"/>
        <end position="292"/>
    </location>
</feature>
<dbReference type="PROSITE" id="PS51202">
    <property type="entry name" value="RCK_C"/>
    <property type="match status" value="2"/>
</dbReference>
<dbReference type="Gene3D" id="3.30.70.1450">
    <property type="entry name" value="Regulator of K+ conductance, C-terminal domain"/>
    <property type="match status" value="2"/>
</dbReference>
<evidence type="ECO:0000313" key="10">
    <source>
        <dbReference type="Proteomes" id="UP000315995"/>
    </source>
</evidence>
<feature type="transmembrane region" description="Helical" evidence="7">
    <location>
        <begin position="140"/>
        <end position="161"/>
    </location>
</feature>
<comment type="subcellular location">
    <subcellularLocation>
        <location evidence="1">Membrane</location>
        <topology evidence="1">Multi-pass membrane protein</topology>
    </subcellularLocation>
</comment>
<dbReference type="PANTHER" id="PTHR43652">
    <property type="entry name" value="BASIC AMINO ACID ANTIPORTER YFCC-RELATED"/>
    <property type="match status" value="1"/>
</dbReference>
<name>A0A4Y6PYR4_PERCE</name>
<evidence type="ECO:0000313" key="9">
    <source>
        <dbReference type="EMBL" id="QDG52875.1"/>
    </source>
</evidence>
<keyword evidence="5 7" id="KW-1133">Transmembrane helix</keyword>
<dbReference type="InterPro" id="IPR031312">
    <property type="entry name" value="Na/sul_symport_CS"/>
</dbReference>
<feature type="transmembrane region" description="Helical" evidence="7">
    <location>
        <begin position="446"/>
        <end position="465"/>
    </location>
</feature>
<feature type="transmembrane region" description="Helical" evidence="7">
    <location>
        <begin position="509"/>
        <end position="526"/>
    </location>
</feature>
<keyword evidence="6 7" id="KW-0472">Membrane</keyword>
<dbReference type="Pfam" id="PF02080">
    <property type="entry name" value="TrkA_C"/>
    <property type="match status" value="1"/>
</dbReference>
<proteinExistence type="predicted"/>
<evidence type="ECO:0000256" key="7">
    <source>
        <dbReference type="SAM" id="Phobius"/>
    </source>
</evidence>
<dbReference type="GO" id="GO:0005886">
    <property type="term" value="C:plasma membrane"/>
    <property type="evidence" value="ECO:0007669"/>
    <property type="project" value="TreeGrafter"/>
</dbReference>
<dbReference type="PROSITE" id="PS01271">
    <property type="entry name" value="NA_SULFATE"/>
    <property type="match status" value="1"/>
</dbReference>
<keyword evidence="4" id="KW-0677">Repeat</keyword>
<dbReference type="GO" id="GO:0006813">
    <property type="term" value="P:potassium ion transport"/>
    <property type="evidence" value="ECO:0007669"/>
    <property type="project" value="InterPro"/>
</dbReference>
<evidence type="ECO:0000256" key="1">
    <source>
        <dbReference type="ARBA" id="ARBA00004141"/>
    </source>
</evidence>
<dbReference type="Proteomes" id="UP000315995">
    <property type="component" value="Chromosome"/>
</dbReference>
<gene>
    <name evidence="9" type="ORF">FIV42_19645</name>
</gene>
<dbReference type="SUPFAM" id="SSF116726">
    <property type="entry name" value="TrkA C-terminal domain-like"/>
    <property type="match status" value="2"/>
</dbReference>
<protein>
    <submittedName>
        <fullName evidence="9">TRAP transporter large permease subunit</fullName>
    </submittedName>
</protein>
<organism evidence="9 10">
    <name type="scientific">Persicimonas caeni</name>
    <dbReference type="NCBI Taxonomy" id="2292766"/>
    <lineage>
        <taxon>Bacteria</taxon>
        <taxon>Deltaproteobacteria</taxon>
        <taxon>Bradymonadales</taxon>
        <taxon>Bradymonadaceae</taxon>
        <taxon>Persicimonas</taxon>
    </lineage>
</organism>
<dbReference type="InterPro" id="IPR006037">
    <property type="entry name" value="RCK_C"/>
</dbReference>
<dbReference type="InterPro" id="IPR004680">
    <property type="entry name" value="Cit_transptr-like_dom"/>
</dbReference>
<feature type="transmembrane region" description="Helical" evidence="7">
    <location>
        <begin position="173"/>
        <end position="194"/>
    </location>
</feature>
<dbReference type="PANTHER" id="PTHR43652:SF2">
    <property type="entry name" value="BASIC AMINO ACID ANTIPORTER YFCC-RELATED"/>
    <property type="match status" value="1"/>
</dbReference>
<dbReference type="GO" id="GO:0008324">
    <property type="term" value="F:monoatomic cation transmembrane transporter activity"/>
    <property type="evidence" value="ECO:0007669"/>
    <property type="project" value="InterPro"/>
</dbReference>
<feature type="transmembrane region" description="Helical" evidence="7">
    <location>
        <begin position="532"/>
        <end position="550"/>
    </location>
</feature>
<feature type="transmembrane region" description="Helical" evidence="7">
    <location>
        <begin position="422"/>
        <end position="439"/>
    </location>
</feature>
<evidence type="ECO:0000256" key="3">
    <source>
        <dbReference type="ARBA" id="ARBA00022692"/>
    </source>
</evidence>
<feature type="transmembrane region" description="Helical" evidence="7">
    <location>
        <begin position="97"/>
        <end position="119"/>
    </location>
</feature>
<dbReference type="Pfam" id="PF03600">
    <property type="entry name" value="CitMHS"/>
    <property type="match status" value="1"/>
</dbReference>
<accession>A0A5B8YAV2</accession>
<evidence type="ECO:0000256" key="6">
    <source>
        <dbReference type="ARBA" id="ARBA00023136"/>
    </source>
</evidence>
<accession>A0A4Y6PYR4</accession>
<feature type="domain" description="RCK C-terminal" evidence="8">
    <location>
        <begin position="300"/>
        <end position="384"/>
    </location>
</feature>
<dbReference type="RefSeq" id="WP_141199336.1">
    <property type="nucleotide sequence ID" value="NZ_CP041186.1"/>
</dbReference>
<feature type="transmembrane region" description="Helical" evidence="7">
    <location>
        <begin position="570"/>
        <end position="590"/>
    </location>
</feature>
<keyword evidence="10" id="KW-1185">Reference proteome</keyword>
<feature type="transmembrane region" description="Helical" evidence="7">
    <location>
        <begin position="399"/>
        <end position="416"/>
    </location>
</feature>
<dbReference type="InterPro" id="IPR036721">
    <property type="entry name" value="RCK_C_sf"/>
</dbReference>
<dbReference type="AlphaFoldDB" id="A0A4Y6PYR4"/>
<evidence type="ECO:0000259" key="8">
    <source>
        <dbReference type="PROSITE" id="PS51202"/>
    </source>
</evidence>